<dbReference type="EMBL" id="APOO01000019">
    <property type="protein sequence ID" value="ENU43977.1"/>
    <property type="molecule type" value="Genomic_DNA"/>
</dbReference>
<name>N8SC82_9GAMM</name>
<dbReference type="AlphaFoldDB" id="N8SC82"/>
<feature type="compositionally biased region" description="Basic residues" evidence="1">
    <location>
        <begin position="1"/>
        <end position="24"/>
    </location>
</feature>
<reference evidence="2 3" key="2">
    <citation type="journal article" date="2015" name="Int. J. Syst. Evol. Microbiol.">
        <title>Acinetobacter seifertii sp. nov., a member of the Acinetobacter calcoaceticus-Acinetobacter baumannii complex isolated from human clinical specimens.</title>
        <authorList>
            <person name="Nemec A."/>
            <person name="Krizova L."/>
            <person name="Maixnerova M."/>
            <person name="Sedo O."/>
            <person name="Brisse S."/>
            <person name="Higgins P.G."/>
        </authorList>
    </citation>
    <scope>NUCLEOTIDE SEQUENCE [LARGE SCALE GENOMIC DNA]</scope>
    <source>
        <strain evidence="2 3">NIPH 973</strain>
    </source>
</reference>
<feature type="region of interest" description="Disordered" evidence="1">
    <location>
        <begin position="1"/>
        <end position="34"/>
    </location>
</feature>
<reference evidence="3" key="1">
    <citation type="submission" date="2013-02" db="EMBL/GenBank/DDBJ databases">
        <title>The Genome Sequence of Acinetobacter sp. NIPH 973.</title>
        <authorList>
            <consortium name="The Broad Institute Genome Sequencing Platform"/>
            <consortium name="The Broad Institute Genome Sequencing Center for Infectious Disease"/>
            <person name="Cerqueira G."/>
            <person name="Feldgarden M."/>
            <person name="Courvalin P."/>
            <person name="Perichon B."/>
            <person name="Grillot-Courvalin C."/>
            <person name="Clermont D."/>
            <person name="Rocha E."/>
            <person name="Yoon E.-J."/>
            <person name="Nemec A."/>
            <person name="Walker B."/>
            <person name="Young S.K."/>
            <person name="Zeng Q."/>
            <person name="Gargeya S."/>
            <person name="Fitzgerald M."/>
            <person name="Haas B."/>
            <person name="Abouelleil A."/>
            <person name="Alvarado L."/>
            <person name="Arachchi H.M."/>
            <person name="Berlin A.M."/>
            <person name="Chapman S.B."/>
            <person name="Dewar J."/>
            <person name="Goldberg J."/>
            <person name="Griggs A."/>
            <person name="Gujja S."/>
            <person name="Hansen M."/>
            <person name="Howarth C."/>
            <person name="Imamovic A."/>
            <person name="Larimer J."/>
            <person name="McCowan C."/>
            <person name="Murphy C."/>
            <person name="Neiman D."/>
            <person name="Pearson M."/>
            <person name="Priest M."/>
            <person name="Roberts A."/>
            <person name="Saif S."/>
            <person name="Shea T."/>
            <person name="Sisk P."/>
            <person name="Sykes S."/>
            <person name="Wortman J."/>
            <person name="Nusbaum C."/>
            <person name="Birren B."/>
        </authorList>
    </citation>
    <scope>NUCLEOTIDE SEQUENCE [LARGE SCALE GENOMIC DNA]</scope>
    <source>
        <strain evidence="3">NIPH 973</strain>
    </source>
</reference>
<organism evidence="2 3">
    <name type="scientific">Acinetobacter seifertii</name>
    <dbReference type="NCBI Taxonomy" id="1530123"/>
    <lineage>
        <taxon>Bacteria</taxon>
        <taxon>Pseudomonadati</taxon>
        <taxon>Pseudomonadota</taxon>
        <taxon>Gammaproteobacteria</taxon>
        <taxon>Moraxellales</taxon>
        <taxon>Moraxellaceae</taxon>
        <taxon>Acinetobacter</taxon>
        <taxon>Acinetobacter calcoaceticus/baumannii complex</taxon>
    </lineage>
</organism>
<sequence>MNRRKNQLKERLKSKHIQQKRAKNEHKNQLFFKV</sequence>
<comment type="caution">
    <text evidence="2">The sequence shown here is derived from an EMBL/GenBank/DDBJ whole genome shotgun (WGS) entry which is preliminary data.</text>
</comment>
<gene>
    <name evidence="2" type="ORF">F985_01474</name>
</gene>
<protein>
    <submittedName>
        <fullName evidence="2">Uncharacterized protein</fullName>
    </submittedName>
</protein>
<evidence type="ECO:0000256" key="1">
    <source>
        <dbReference type="SAM" id="MobiDB-lite"/>
    </source>
</evidence>
<dbReference type="HOGENOM" id="CLU_3371530_0_0_6"/>
<evidence type="ECO:0000313" key="2">
    <source>
        <dbReference type="EMBL" id="ENU43977.1"/>
    </source>
</evidence>
<proteinExistence type="predicted"/>
<accession>N8SC82</accession>
<dbReference type="Proteomes" id="UP000013065">
    <property type="component" value="Unassembled WGS sequence"/>
</dbReference>
<evidence type="ECO:0000313" key="3">
    <source>
        <dbReference type="Proteomes" id="UP000013065"/>
    </source>
</evidence>